<dbReference type="Pfam" id="PF00579">
    <property type="entry name" value="tRNA-synt_1b"/>
    <property type="match status" value="1"/>
</dbReference>
<dbReference type="GO" id="GO:0005829">
    <property type="term" value="C:cytosol"/>
    <property type="evidence" value="ECO:0007669"/>
    <property type="project" value="TreeGrafter"/>
</dbReference>
<dbReference type="GO" id="GO:0005524">
    <property type="term" value="F:ATP binding"/>
    <property type="evidence" value="ECO:0007669"/>
    <property type="project" value="UniProtKB-KW"/>
</dbReference>
<keyword evidence="11" id="KW-0175">Coiled coil</keyword>
<reference evidence="12 13" key="1">
    <citation type="submission" date="2018-01" db="EMBL/GenBank/DDBJ databases">
        <title>Metagenomic assembled genomes from two thermal pools in the Uzon Caldera, Kamchatka, Russia.</title>
        <authorList>
            <person name="Wilkins L."/>
            <person name="Ettinger C."/>
        </authorList>
    </citation>
    <scope>NUCLEOTIDE SEQUENCE [LARGE SCALE GENOMIC DNA]</scope>
    <source>
        <strain evidence="12">ZAV-07</strain>
    </source>
</reference>
<dbReference type="InterPro" id="IPR002306">
    <property type="entry name" value="Trp-tRNA-ligase"/>
</dbReference>
<evidence type="ECO:0000256" key="1">
    <source>
        <dbReference type="ARBA" id="ARBA00005594"/>
    </source>
</evidence>
<gene>
    <name evidence="12" type="primary">trpS</name>
    <name evidence="12" type="ORF">C0189_02295</name>
</gene>
<comment type="caution">
    <text evidence="12">The sequence shown here is derived from an EMBL/GenBank/DDBJ whole genome shotgun (WGS) entry which is preliminary data.</text>
</comment>
<evidence type="ECO:0000313" key="12">
    <source>
        <dbReference type="EMBL" id="PMP67958.1"/>
    </source>
</evidence>
<evidence type="ECO:0000256" key="2">
    <source>
        <dbReference type="ARBA" id="ARBA00013161"/>
    </source>
</evidence>
<dbReference type="Gene3D" id="3.40.50.620">
    <property type="entry name" value="HUPs"/>
    <property type="match status" value="1"/>
</dbReference>
<evidence type="ECO:0000256" key="8">
    <source>
        <dbReference type="ARBA" id="ARBA00049929"/>
    </source>
</evidence>
<accession>A0A2J6WEW0</accession>
<comment type="catalytic activity">
    <reaction evidence="8">
        <text>tRNA(Trp) + L-tryptophan + ATP = L-tryptophyl-tRNA(Trp) + AMP + diphosphate + H(+)</text>
        <dbReference type="Rhea" id="RHEA:24080"/>
        <dbReference type="Rhea" id="RHEA-COMP:9671"/>
        <dbReference type="Rhea" id="RHEA-COMP:9705"/>
        <dbReference type="ChEBI" id="CHEBI:15378"/>
        <dbReference type="ChEBI" id="CHEBI:30616"/>
        <dbReference type="ChEBI" id="CHEBI:33019"/>
        <dbReference type="ChEBI" id="CHEBI:57912"/>
        <dbReference type="ChEBI" id="CHEBI:78442"/>
        <dbReference type="ChEBI" id="CHEBI:78535"/>
        <dbReference type="ChEBI" id="CHEBI:456215"/>
        <dbReference type="EC" id="6.1.1.2"/>
    </reaction>
</comment>
<dbReference type="Gene3D" id="1.10.240.10">
    <property type="entry name" value="Tyrosyl-Transfer RNA Synthetase"/>
    <property type="match status" value="1"/>
</dbReference>
<dbReference type="NCBIfam" id="TIGR00233">
    <property type="entry name" value="trpS"/>
    <property type="match status" value="1"/>
</dbReference>
<dbReference type="FunFam" id="1.10.240.10:FF:000005">
    <property type="entry name" value="Tryptophan--tRNA ligase"/>
    <property type="match status" value="1"/>
</dbReference>
<dbReference type="CDD" id="cd00806">
    <property type="entry name" value="TrpRS_core"/>
    <property type="match status" value="1"/>
</dbReference>
<dbReference type="PRINTS" id="PR01039">
    <property type="entry name" value="TRNASYNTHTRP"/>
</dbReference>
<keyword evidence="6 10" id="KW-0648">Protein biosynthesis</keyword>
<dbReference type="SUPFAM" id="SSF52374">
    <property type="entry name" value="Nucleotidylyl transferase"/>
    <property type="match status" value="1"/>
</dbReference>
<dbReference type="EMBL" id="PNIL01000031">
    <property type="protein sequence ID" value="PMP67958.1"/>
    <property type="molecule type" value="Genomic_DNA"/>
</dbReference>
<dbReference type="RefSeq" id="WP_416085145.1">
    <property type="nucleotide sequence ID" value="NZ_JBNARP010000042.1"/>
</dbReference>
<keyword evidence="4 10" id="KW-0547">Nucleotide-binding</keyword>
<evidence type="ECO:0000256" key="11">
    <source>
        <dbReference type="SAM" id="Coils"/>
    </source>
</evidence>
<evidence type="ECO:0000313" key="13">
    <source>
        <dbReference type="Proteomes" id="UP000237040"/>
    </source>
</evidence>
<evidence type="ECO:0000256" key="9">
    <source>
        <dbReference type="NCBIfam" id="TIGR00233"/>
    </source>
</evidence>
<dbReference type="PANTHER" id="PTHR43766">
    <property type="entry name" value="TRYPTOPHAN--TRNA LIGASE, MITOCHONDRIAL"/>
    <property type="match status" value="1"/>
</dbReference>
<evidence type="ECO:0000256" key="10">
    <source>
        <dbReference type="RuleBase" id="RU363036"/>
    </source>
</evidence>
<evidence type="ECO:0000256" key="6">
    <source>
        <dbReference type="ARBA" id="ARBA00022917"/>
    </source>
</evidence>
<keyword evidence="5 10" id="KW-0067">ATP-binding</keyword>
<name>A0A2J6WEW0_9BACT</name>
<sequence>MDVVVTGMRSTGELHIGHLVGVIDNLKKLQETYKSYFFIADLHVLTTNYEHTEDFKKNRIAVMLDWLAAGIDPKKATLFIQSKVPAHTYLHLLLSMIVPISWLERNPTVKEMIKDLDLKENASYGLLGYPVLMASDIILYKAKYVPVGKDQLPHLEMTREIVRRFNYLYGELFVEPQALLTEFPYVPGIDGKKMSKSLENDIKIADTEEDTTKKIMRAITDPEKIRLHDKGHPEVCNVFTYHKIFNKAEVNDIERDCRSGALGCVACKKNLANKLNEYLRPIRQKREELKKEIDKVEDVFEEGSKNASYVANATLDEALTKMNLK</sequence>
<comment type="similarity">
    <text evidence="1 10">Belongs to the class-I aminoacyl-tRNA synthetase family.</text>
</comment>
<dbReference type="Proteomes" id="UP000237040">
    <property type="component" value="Unassembled WGS sequence"/>
</dbReference>
<keyword evidence="3 10" id="KW-0436">Ligase</keyword>
<dbReference type="PANTHER" id="PTHR43766:SF1">
    <property type="entry name" value="TRYPTOPHAN--TRNA LIGASE, MITOCHONDRIAL"/>
    <property type="match status" value="1"/>
</dbReference>
<evidence type="ECO:0000256" key="7">
    <source>
        <dbReference type="ARBA" id="ARBA00023146"/>
    </source>
</evidence>
<feature type="coiled-coil region" evidence="11">
    <location>
        <begin position="279"/>
        <end position="306"/>
    </location>
</feature>
<dbReference type="GO" id="GO:0006436">
    <property type="term" value="P:tryptophanyl-tRNA aminoacylation"/>
    <property type="evidence" value="ECO:0007669"/>
    <property type="project" value="UniProtKB-UniRule"/>
</dbReference>
<organism evidence="12 13">
    <name type="scientific">Caldisericum exile</name>
    <dbReference type="NCBI Taxonomy" id="693075"/>
    <lineage>
        <taxon>Bacteria</taxon>
        <taxon>Pseudomonadati</taxon>
        <taxon>Caldisericota/Cryosericota group</taxon>
        <taxon>Caldisericota</taxon>
        <taxon>Caldisericia</taxon>
        <taxon>Caldisericales</taxon>
        <taxon>Caldisericaceae</taxon>
        <taxon>Caldisericum</taxon>
    </lineage>
</organism>
<dbReference type="InterPro" id="IPR002305">
    <property type="entry name" value="aa-tRNA-synth_Ic"/>
</dbReference>
<dbReference type="AlphaFoldDB" id="A0A2J6WEW0"/>
<evidence type="ECO:0000256" key="5">
    <source>
        <dbReference type="ARBA" id="ARBA00022840"/>
    </source>
</evidence>
<dbReference type="EC" id="6.1.1.2" evidence="2 9"/>
<evidence type="ECO:0000256" key="4">
    <source>
        <dbReference type="ARBA" id="ARBA00022741"/>
    </source>
</evidence>
<dbReference type="InterPro" id="IPR050203">
    <property type="entry name" value="Trp-tRNA_synthetase"/>
</dbReference>
<protein>
    <recommendedName>
        <fullName evidence="2 9">Tryptophan--tRNA ligase</fullName>
        <ecNumber evidence="2 9">6.1.1.2</ecNumber>
    </recommendedName>
</protein>
<evidence type="ECO:0000256" key="3">
    <source>
        <dbReference type="ARBA" id="ARBA00022598"/>
    </source>
</evidence>
<proteinExistence type="inferred from homology"/>
<keyword evidence="7 10" id="KW-0030">Aminoacyl-tRNA synthetase</keyword>
<dbReference type="InterPro" id="IPR014729">
    <property type="entry name" value="Rossmann-like_a/b/a_fold"/>
</dbReference>
<dbReference type="GO" id="GO:0004830">
    <property type="term" value="F:tryptophan-tRNA ligase activity"/>
    <property type="evidence" value="ECO:0007669"/>
    <property type="project" value="UniProtKB-UniRule"/>
</dbReference>